<dbReference type="InterPro" id="IPR013757">
    <property type="entry name" value="Topo_IIA_A_a_sf"/>
</dbReference>
<reference evidence="10 11" key="1">
    <citation type="submission" date="2024-09" db="EMBL/GenBank/DDBJ databases">
        <authorList>
            <person name="Sun Q."/>
            <person name="Mori K."/>
        </authorList>
    </citation>
    <scope>NUCLEOTIDE SEQUENCE [LARGE SCALE GENOMIC DNA]</scope>
    <source>
        <strain evidence="10 11">KCTC 23076</strain>
    </source>
</reference>
<dbReference type="Gene3D" id="3.30.1360.40">
    <property type="match status" value="1"/>
</dbReference>
<evidence type="ECO:0000256" key="6">
    <source>
        <dbReference type="ARBA" id="ARBA00023235"/>
    </source>
</evidence>
<dbReference type="RefSeq" id="WP_386667655.1">
    <property type="nucleotide sequence ID" value="NZ_JBHLTG010000002.1"/>
</dbReference>
<dbReference type="InterPro" id="IPR013760">
    <property type="entry name" value="Topo_IIA-like_dom_sf"/>
</dbReference>
<protein>
    <recommendedName>
        <fullName evidence="3">DNA topoisomerase (ATP-hydrolyzing)</fullName>
        <ecNumber evidence="3">5.6.2.2</ecNumber>
    </recommendedName>
</protein>
<feature type="region of interest" description="Disordered" evidence="8">
    <location>
        <begin position="540"/>
        <end position="562"/>
    </location>
</feature>
<dbReference type="Gene3D" id="3.90.199.10">
    <property type="entry name" value="Topoisomerase II, domain 5"/>
    <property type="match status" value="1"/>
</dbReference>
<comment type="similarity">
    <text evidence="2">Belongs to the type II topoisomerase GyrA/ParC subunit family.</text>
</comment>
<feature type="compositionally biased region" description="Polar residues" evidence="8">
    <location>
        <begin position="553"/>
        <end position="562"/>
    </location>
</feature>
<evidence type="ECO:0000256" key="7">
    <source>
        <dbReference type="PROSITE-ProRule" id="PRU01384"/>
    </source>
</evidence>
<dbReference type="Proteomes" id="UP001589896">
    <property type="component" value="Unassembled WGS sequence"/>
</dbReference>
<evidence type="ECO:0000256" key="4">
    <source>
        <dbReference type="ARBA" id="ARBA00023029"/>
    </source>
</evidence>
<dbReference type="SUPFAM" id="SSF101904">
    <property type="entry name" value="GyrA/ParC C-terminal domain-like"/>
    <property type="match status" value="1"/>
</dbReference>
<feature type="active site" description="O-(5'-phospho-DNA)-tyrosine intermediate" evidence="7">
    <location>
        <position position="129"/>
    </location>
</feature>
<dbReference type="InterPro" id="IPR002205">
    <property type="entry name" value="Topo_IIA_dom_A"/>
</dbReference>
<evidence type="ECO:0000313" key="11">
    <source>
        <dbReference type="Proteomes" id="UP001589896"/>
    </source>
</evidence>
<dbReference type="Gene3D" id="1.10.268.10">
    <property type="entry name" value="Topoisomerase, domain 3"/>
    <property type="match status" value="1"/>
</dbReference>
<keyword evidence="11" id="KW-1185">Reference proteome</keyword>
<dbReference type="Pfam" id="PF03989">
    <property type="entry name" value="DNA_gyraseA_C"/>
    <property type="match status" value="2"/>
</dbReference>
<evidence type="ECO:0000256" key="1">
    <source>
        <dbReference type="ARBA" id="ARBA00000185"/>
    </source>
</evidence>
<dbReference type="PROSITE" id="PS52040">
    <property type="entry name" value="TOPO_IIA"/>
    <property type="match status" value="1"/>
</dbReference>
<dbReference type="InterPro" id="IPR035516">
    <property type="entry name" value="Gyrase/topoIV_suA_C"/>
</dbReference>
<dbReference type="CDD" id="cd00187">
    <property type="entry name" value="TOP4c"/>
    <property type="match status" value="1"/>
</dbReference>
<keyword evidence="5 7" id="KW-0238">DNA-binding</keyword>
<dbReference type="Gene3D" id="2.120.10.90">
    <property type="entry name" value="DNA gyrase/topoisomerase IV, subunit A, C-terminal"/>
    <property type="match status" value="1"/>
</dbReference>
<comment type="caution">
    <text evidence="10">The sequence shown here is derived from an EMBL/GenBank/DDBJ whole genome shotgun (WGS) entry which is preliminary data.</text>
</comment>
<dbReference type="InterPro" id="IPR006691">
    <property type="entry name" value="GyrA/parC_rep"/>
</dbReference>
<evidence type="ECO:0000256" key="5">
    <source>
        <dbReference type="ARBA" id="ARBA00023125"/>
    </source>
</evidence>
<proteinExistence type="inferred from homology"/>
<keyword evidence="4 7" id="KW-0799">Topoisomerase</keyword>
<dbReference type="InterPro" id="IPR013758">
    <property type="entry name" value="Topo_IIA_A/C_ab"/>
</dbReference>
<dbReference type="NCBIfam" id="NF004044">
    <property type="entry name" value="PRK05561.1"/>
    <property type="match status" value="1"/>
</dbReference>
<dbReference type="PANTHER" id="PTHR43493">
    <property type="entry name" value="DNA GYRASE/TOPOISOMERASE SUBUNIT A"/>
    <property type="match status" value="1"/>
</dbReference>
<dbReference type="SUPFAM" id="SSF56719">
    <property type="entry name" value="Type II DNA topoisomerase"/>
    <property type="match status" value="1"/>
</dbReference>
<dbReference type="SMART" id="SM00434">
    <property type="entry name" value="TOP4c"/>
    <property type="match status" value="1"/>
</dbReference>
<comment type="catalytic activity">
    <reaction evidence="1 7">
        <text>ATP-dependent breakage, passage and rejoining of double-stranded DNA.</text>
        <dbReference type="EC" id="5.6.2.2"/>
    </reaction>
</comment>
<dbReference type="InterPro" id="IPR050220">
    <property type="entry name" value="Type_II_DNA_Topoisomerases"/>
</dbReference>
<gene>
    <name evidence="10" type="ORF">ACFFGH_09630</name>
</gene>
<organism evidence="10 11">
    <name type="scientific">Lysobacter korlensis</name>
    <dbReference type="NCBI Taxonomy" id="553636"/>
    <lineage>
        <taxon>Bacteria</taxon>
        <taxon>Pseudomonadati</taxon>
        <taxon>Pseudomonadota</taxon>
        <taxon>Gammaproteobacteria</taxon>
        <taxon>Lysobacterales</taxon>
        <taxon>Lysobacteraceae</taxon>
        <taxon>Lysobacter</taxon>
    </lineage>
</organism>
<sequence length="816" mass="87539">MTVPQNLTADPAGERIEDIDVSTEMQGSFLEYAYSVIYSRALPDARDGLKPVQRRILFQMTEMGLRPDRGHVKSARVVGEVMGKLHPHGDSAIYDALVRMAQDFTMRVPLVDGHGNFGSPDDGPAAARYTEARLTEAALAMTEGLDEDVVDFIPNYDNQLTQPEVLPAAFPNLLVNGASGIAVGMATNMAPHNLIEVVAAARYLIENPDASLDDLMAFVPGPDLPTGGTIVGLAGIRDAYATGRGAFKTRAKVTVEPITARKTGLVVTELPYGVGPERVIEKIKDGVNSKKLNGISDVTDLTDRKHGLRLVIGIKAGFSAQAVLEQLYRYTPLEDGFSINNVALVNGGPQTLGLKELLQVYVDHRLDVVTRRSRYRLNRRKERLHLVEGLLIAILDIDEVIQVIRTSDDADQARTRLRSVFDLSQVQAEYILELRLRRLTRFSRIELEAERDQLQREIEELEAILASPALLRELVSGELEEVAERFGTPRRTLLTEAPDSAAPTRSKTVQPLEIQDTPCVVVLSTTGRAVRIDLPEGGALADRPARRSKHDAIQSSLSTTSRSEIGAVTSRGRLVRFTPVDLPVLPQNSVQLAAGARIAEYLGLEDKKEKVLALVSLTADAPIALGTSAGTVKRVSPGNYPAKPAFDLIPLKNGEEVVGAAQSDDEAEFVFLTSDAQLLRYPASAVRPQGVPAGGMAGIKLAPDARAIFFGAVDPATAVVATISASSLTIPIADPGRGKLTALSEFPGKGRATGGVRAHSFLKGEDELSLAWVGSSPALAVGPDGSARKLPEVGARRDAAGIPLEASIGSIGTARI</sequence>
<evidence type="ECO:0000259" key="9">
    <source>
        <dbReference type="PROSITE" id="PS52040"/>
    </source>
</evidence>
<evidence type="ECO:0000256" key="3">
    <source>
        <dbReference type="ARBA" id="ARBA00012895"/>
    </source>
</evidence>
<dbReference type="EMBL" id="JBHLTG010000002">
    <property type="protein sequence ID" value="MFC0678099.1"/>
    <property type="molecule type" value="Genomic_DNA"/>
</dbReference>
<name>A0ABV6RNG2_9GAMM</name>
<evidence type="ECO:0000256" key="2">
    <source>
        <dbReference type="ARBA" id="ARBA00008263"/>
    </source>
</evidence>
<keyword evidence="6 7" id="KW-0413">Isomerase</keyword>
<evidence type="ECO:0000256" key="8">
    <source>
        <dbReference type="SAM" id="MobiDB-lite"/>
    </source>
</evidence>
<dbReference type="PANTHER" id="PTHR43493:SF5">
    <property type="entry name" value="DNA GYRASE SUBUNIT A, CHLOROPLASTIC_MITOCHONDRIAL"/>
    <property type="match status" value="1"/>
</dbReference>
<accession>A0ABV6RNG2</accession>
<feature type="domain" description="Topo IIA-type catalytic" evidence="9">
    <location>
        <begin position="42"/>
        <end position="506"/>
    </location>
</feature>
<dbReference type="Pfam" id="PF00521">
    <property type="entry name" value="DNA_topoisoIV"/>
    <property type="match status" value="1"/>
</dbReference>
<evidence type="ECO:0000313" key="10">
    <source>
        <dbReference type="EMBL" id="MFC0678099.1"/>
    </source>
</evidence>
<dbReference type="EC" id="5.6.2.2" evidence="3"/>